<dbReference type="InterPro" id="IPR034660">
    <property type="entry name" value="DinB/YfiT-like"/>
</dbReference>
<dbReference type="Gene3D" id="1.20.120.450">
    <property type="entry name" value="dinb family like domain"/>
    <property type="match status" value="1"/>
</dbReference>
<protein>
    <recommendedName>
        <fullName evidence="1">DinB-like domain-containing protein</fullName>
    </recommendedName>
</protein>
<name>A0A291QVX0_9BACT</name>
<dbReference type="Proteomes" id="UP000220133">
    <property type="component" value="Chromosome"/>
</dbReference>
<evidence type="ECO:0000313" key="2">
    <source>
        <dbReference type="EMBL" id="ATL48022.1"/>
    </source>
</evidence>
<reference evidence="2 3" key="1">
    <citation type="submission" date="2017-10" db="EMBL/GenBank/DDBJ databases">
        <title>Paenichitinophaga pekingensis gen. nov., sp. nov., isolated from activated sludge.</title>
        <authorList>
            <person name="Jin D."/>
            <person name="Kong X."/>
            <person name="Deng Y."/>
            <person name="Bai Z."/>
        </authorList>
    </citation>
    <scope>NUCLEOTIDE SEQUENCE [LARGE SCALE GENOMIC DNA]</scope>
    <source>
        <strain evidence="2 3">13</strain>
    </source>
</reference>
<dbReference type="Pfam" id="PF12867">
    <property type="entry name" value="DinB_2"/>
    <property type="match status" value="1"/>
</dbReference>
<dbReference type="AlphaFoldDB" id="A0A291QVX0"/>
<dbReference type="SUPFAM" id="SSF109854">
    <property type="entry name" value="DinB/YfiT-like putative metalloenzymes"/>
    <property type="match status" value="1"/>
</dbReference>
<feature type="domain" description="DinB-like" evidence="1">
    <location>
        <begin position="15"/>
        <end position="165"/>
    </location>
</feature>
<dbReference type="InterPro" id="IPR024775">
    <property type="entry name" value="DinB-like"/>
</dbReference>
<evidence type="ECO:0000259" key="1">
    <source>
        <dbReference type="Pfam" id="PF12867"/>
    </source>
</evidence>
<sequence length="172" mass="20017">MENNFYMFKQQFTYFEDALQDLENAIATFNDQNFNTKPAEGAWSAGQVVEHLIKSSDGLDALMINPVTKTQRDPLEKIPLIESVFLDFEAKYKAPEFNTPSEEPKDKTLLLHQILENYRNFRETYLQLPPGELCTGFEVPTMGTFTRAEWLAFVRCHTTRHTRQLRNIFNTV</sequence>
<accession>A0A291QVX0</accession>
<dbReference type="KEGG" id="cbae:COR50_13070"/>
<dbReference type="EMBL" id="CP023777">
    <property type="protein sequence ID" value="ATL48022.1"/>
    <property type="molecule type" value="Genomic_DNA"/>
</dbReference>
<organism evidence="2 3">
    <name type="scientific">Chitinophaga caeni</name>
    <dbReference type="NCBI Taxonomy" id="2029983"/>
    <lineage>
        <taxon>Bacteria</taxon>
        <taxon>Pseudomonadati</taxon>
        <taxon>Bacteroidota</taxon>
        <taxon>Chitinophagia</taxon>
        <taxon>Chitinophagales</taxon>
        <taxon>Chitinophagaceae</taxon>
        <taxon>Chitinophaga</taxon>
    </lineage>
</organism>
<proteinExistence type="predicted"/>
<gene>
    <name evidence="2" type="ORF">COR50_13070</name>
</gene>
<keyword evidence="3" id="KW-1185">Reference proteome</keyword>
<evidence type="ECO:0000313" key="3">
    <source>
        <dbReference type="Proteomes" id="UP000220133"/>
    </source>
</evidence>